<accession>A0ACB5R9V8</accession>
<keyword evidence="1" id="KW-0808">Transferase</keyword>
<organism evidence="1 2">
    <name type="scientific">Inconstantimicrobium mannanitabidum</name>
    <dbReference type="NCBI Taxonomy" id="1604901"/>
    <lineage>
        <taxon>Bacteria</taxon>
        <taxon>Bacillati</taxon>
        <taxon>Bacillota</taxon>
        <taxon>Clostridia</taxon>
        <taxon>Eubacteriales</taxon>
        <taxon>Clostridiaceae</taxon>
        <taxon>Inconstantimicrobium</taxon>
    </lineage>
</organism>
<dbReference type="EMBL" id="BROD01000001">
    <property type="protein sequence ID" value="GKX65973.1"/>
    <property type="molecule type" value="Genomic_DNA"/>
</dbReference>
<sequence>MTIINMLSRADMVKGQGVLSAHDEQVNLVKQQLTKDFQIVENELKLCDIMHFHTINPEFFFMIPFAKRRGKTVGYVHFLPETLENSIKLPNIIKKIFYKYVITFYKSMDYLVTVNPYFIDVLNKYGVDKNKVSYIPNFVDSKSFYKLSKENKEQLRIKYNLDQDKFTVLCAGQLQKRKGIFDFIEIANKMPDVQFIWAGNFAFGKISDGYKQINEMLANVPNNIHFLGLIDREKMNEVYNLSDLMFLPSYEELFPMTVLESMNCEVPILLRDLEIYENILFDFYLKANNNEDFIKLINRLRRDEEFYGLACEMSGKGHEYYCKENVSRMWQEFYCKVKADE</sequence>
<comment type="caution">
    <text evidence="1">The sequence shown here is derived from an EMBL/GenBank/DDBJ whole genome shotgun (WGS) entry which is preliminary data.</text>
</comment>
<name>A0ACB5R9V8_9CLOT</name>
<keyword evidence="2" id="KW-1185">Reference proteome</keyword>
<reference evidence="1" key="1">
    <citation type="journal article" date="2025" name="Int. J. Syst. Evol. Microbiol.">
        <title>Inconstantimicrobium mannanitabidum sp. nov., a novel member of the family Clostridiaceae isolated from anoxic soil under the treatment of reductive soil disinfestation.</title>
        <authorList>
            <person name="Ueki A."/>
            <person name="Tonouchi A."/>
            <person name="Honma S."/>
            <person name="Kaku N."/>
            <person name="Ueki K."/>
        </authorList>
    </citation>
    <scope>NUCLEOTIDE SEQUENCE</scope>
    <source>
        <strain evidence="1">TW13</strain>
    </source>
</reference>
<dbReference type="Proteomes" id="UP001058074">
    <property type="component" value="Unassembled WGS sequence"/>
</dbReference>
<evidence type="ECO:0000313" key="2">
    <source>
        <dbReference type="Proteomes" id="UP001058074"/>
    </source>
</evidence>
<protein>
    <submittedName>
        <fullName evidence="1">Glycosyl transferase</fullName>
    </submittedName>
</protein>
<evidence type="ECO:0000313" key="1">
    <source>
        <dbReference type="EMBL" id="GKX65973.1"/>
    </source>
</evidence>
<proteinExistence type="predicted"/>
<gene>
    <name evidence="1" type="ORF">rsdtw13_12310</name>
</gene>